<sequence length="212" mass="22935">MAEGFFSRWSQRKDALRKGQELPEEPKPVSAPERPSPPPSPRRGEGEEGLPLPLAGEGRGEGQSAPEPPPTLEDAQALTKDSDFTRFARPDVAPEVKNTAMKKLFSDPHFNTMDGLDVYIDDYNKPDPLPPDMLRKLASAKFLKLFDDEEEEKDAKSPTAGESPDAGAPESVAQSSTRTAQALPPAEDHADPDLRLQQDDAPGPESPGAGSR</sequence>
<evidence type="ECO:0000256" key="1">
    <source>
        <dbReference type="SAM" id="MobiDB-lite"/>
    </source>
</evidence>
<evidence type="ECO:0000313" key="3">
    <source>
        <dbReference type="Proteomes" id="UP000608513"/>
    </source>
</evidence>
<gene>
    <name evidence="2" type="ORF">H8N03_02575</name>
</gene>
<name>A0A923S9L8_9BURK</name>
<feature type="region of interest" description="Disordered" evidence="1">
    <location>
        <begin position="148"/>
        <end position="212"/>
    </location>
</feature>
<feature type="compositionally biased region" description="Basic and acidic residues" evidence="1">
    <location>
        <begin position="11"/>
        <end position="27"/>
    </location>
</feature>
<accession>A0A923S9L8</accession>
<keyword evidence="3" id="KW-1185">Reference proteome</keyword>
<feature type="compositionally biased region" description="Basic and acidic residues" evidence="1">
    <location>
        <begin position="80"/>
        <end position="93"/>
    </location>
</feature>
<feature type="compositionally biased region" description="Basic and acidic residues" evidence="1">
    <location>
        <begin position="186"/>
        <end position="198"/>
    </location>
</feature>
<organism evidence="2 3">
    <name type="scientific">Ramlibacter cellulosilyticus</name>
    <dbReference type="NCBI Taxonomy" id="2764187"/>
    <lineage>
        <taxon>Bacteria</taxon>
        <taxon>Pseudomonadati</taxon>
        <taxon>Pseudomonadota</taxon>
        <taxon>Betaproteobacteria</taxon>
        <taxon>Burkholderiales</taxon>
        <taxon>Comamonadaceae</taxon>
        <taxon>Ramlibacter</taxon>
    </lineage>
</organism>
<dbReference type="EMBL" id="JACORT010000001">
    <property type="protein sequence ID" value="MBC5781811.1"/>
    <property type="molecule type" value="Genomic_DNA"/>
</dbReference>
<proteinExistence type="predicted"/>
<dbReference type="AlphaFoldDB" id="A0A923S9L8"/>
<evidence type="ECO:0000313" key="2">
    <source>
        <dbReference type="EMBL" id="MBC5781811.1"/>
    </source>
</evidence>
<reference evidence="2" key="1">
    <citation type="submission" date="2020-08" db="EMBL/GenBank/DDBJ databases">
        <title>Ramlibacter sp. USB13 16S ribosomal RNA gene genome sequencing and assembly.</title>
        <authorList>
            <person name="Kang M."/>
        </authorList>
    </citation>
    <scope>NUCLEOTIDE SEQUENCE</scope>
    <source>
        <strain evidence="2">USB13</strain>
    </source>
</reference>
<protein>
    <submittedName>
        <fullName evidence="2">DUF3306 domain-containing protein</fullName>
    </submittedName>
</protein>
<dbReference type="InterPro" id="IPR021735">
    <property type="entry name" value="DUF3306"/>
</dbReference>
<dbReference type="RefSeq" id="WP_187074552.1">
    <property type="nucleotide sequence ID" value="NZ_JACORT010000001.1"/>
</dbReference>
<feature type="region of interest" description="Disordered" evidence="1">
    <location>
        <begin position="1"/>
        <end position="93"/>
    </location>
</feature>
<dbReference type="Proteomes" id="UP000608513">
    <property type="component" value="Unassembled WGS sequence"/>
</dbReference>
<comment type="caution">
    <text evidence="2">The sequence shown here is derived from an EMBL/GenBank/DDBJ whole genome shotgun (WGS) entry which is preliminary data.</text>
</comment>
<dbReference type="Pfam" id="PF11748">
    <property type="entry name" value="DUF3306"/>
    <property type="match status" value="1"/>
</dbReference>